<proteinExistence type="predicted"/>
<accession>A0ABV0P221</accession>
<sequence length="155" mass="17150">MRDRRWDRYTETDACQLLSPASPRFFLRLCAELLISLIPGPPPRGDWGATRTGFPDVFLSICGSERRLFSTLAAAAAVTHPQTRTQSCTSGITSCTERHGVKHGLLAQASLFCENLYTQHIVRIGAGMRNLAHICAVQCHSRGPSSPPRAYFMFI</sequence>
<organism evidence="1 2">
    <name type="scientific">Goodea atripinnis</name>
    <dbReference type="NCBI Taxonomy" id="208336"/>
    <lineage>
        <taxon>Eukaryota</taxon>
        <taxon>Metazoa</taxon>
        <taxon>Chordata</taxon>
        <taxon>Craniata</taxon>
        <taxon>Vertebrata</taxon>
        <taxon>Euteleostomi</taxon>
        <taxon>Actinopterygii</taxon>
        <taxon>Neopterygii</taxon>
        <taxon>Teleostei</taxon>
        <taxon>Neoteleostei</taxon>
        <taxon>Acanthomorphata</taxon>
        <taxon>Ovalentaria</taxon>
        <taxon>Atherinomorphae</taxon>
        <taxon>Cyprinodontiformes</taxon>
        <taxon>Goodeidae</taxon>
        <taxon>Goodea</taxon>
    </lineage>
</organism>
<comment type="caution">
    <text evidence="1">The sequence shown here is derived from an EMBL/GenBank/DDBJ whole genome shotgun (WGS) entry which is preliminary data.</text>
</comment>
<reference evidence="1 2" key="1">
    <citation type="submission" date="2021-06" db="EMBL/GenBank/DDBJ databases">
        <authorList>
            <person name="Palmer J.M."/>
        </authorList>
    </citation>
    <scope>NUCLEOTIDE SEQUENCE [LARGE SCALE GENOMIC DNA]</scope>
    <source>
        <strain evidence="1 2">GA_2019</strain>
        <tissue evidence="1">Muscle</tissue>
    </source>
</reference>
<keyword evidence="2" id="KW-1185">Reference proteome</keyword>
<gene>
    <name evidence="1" type="ORF">GOODEAATRI_000198</name>
</gene>
<evidence type="ECO:0000313" key="2">
    <source>
        <dbReference type="Proteomes" id="UP001476798"/>
    </source>
</evidence>
<name>A0ABV0P221_9TELE</name>
<dbReference type="EMBL" id="JAHRIO010059976">
    <property type="protein sequence ID" value="MEQ2177089.1"/>
    <property type="molecule type" value="Genomic_DNA"/>
</dbReference>
<dbReference type="Proteomes" id="UP001476798">
    <property type="component" value="Unassembled WGS sequence"/>
</dbReference>
<evidence type="ECO:0000313" key="1">
    <source>
        <dbReference type="EMBL" id="MEQ2177089.1"/>
    </source>
</evidence>
<protein>
    <submittedName>
        <fullName evidence="1">Uncharacterized protein</fullName>
    </submittedName>
</protein>